<evidence type="ECO:0000259" key="3">
    <source>
        <dbReference type="Pfam" id="PF25954"/>
    </source>
</evidence>
<dbReference type="PANTHER" id="PTHR30469">
    <property type="entry name" value="MULTIDRUG RESISTANCE PROTEIN MDTA"/>
    <property type="match status" value="1"/>
</dbReference>
<keyword evidence="5" id="KW-1185">Reference proteome</keyword>
<evidence type="ECO:0000256" key="2">
    <source>
        <dbReference type="SAM" id="SignalP"/>
    </source>
</evidence>
<dbReference type="NCBIfam" id="TIGR01730">
    <property type="entry name" value="RND_mfp"/>
    <property type="match status" value="1"/>
</dbReference>
<dbReference type="RefSeq" id="WP_053047583.1">
    <property type="nucleotide sequence ID" value="NZ_CP059733.1"/>
</dbReference>
<dbReference type="Proteomes" id="UP000032352">
    <property type="component" value="Chromosome"/>
</dbReference>
<reference evidence="4 5" key="2">
    <citation type="journal article" date="2022" name="Mar. Drugs">
        <title>Bioassay-Guided Fractionation Leads to the Detection of Cholic Acid Generated by the Rare Thalassomonas sp.</title>
        <authorList>
            <person name="Pheiffer F."/>
            <person name="Schneider Y.K."/>
            <person name="Hansen E.H."/>
            <person name="Andersen J.H."/>
            <person name="Isaksson J."/>
            <person name="Busche T."/>
            <person name="R C."/>
            <person name="Kalinowski J."/>
            <person name="Zyl L.V."/>
            <person name="Trindade M."/>
        </authorList>
    </citation>
    <scope>NUCLEOTIDE SEQUENCE [LARGE SCALE GENOMIC DNA]</scope>
    <source>
        <strain evidence="4 5">XOM25</strain>
    </source>
</reference>
<evidence type="ECO:0000313" key="5">
    <source>
        <dbReference type="Proteomes" id="UP000032352"/>
    </source>
</evidence>
<feature type="domain" description="CusB-like beta-barrel" evidence="3">
    <location>
        <begin position="207"/>
        <end position="277"/>
    </location>
</feature>
<dbReference type="InterPro" id="IPR006143">
    <property type="entry name" value="RND_pump_MFP"/>
</dbReference>
<dbReference type="EMBL" id="CP059733">
    <property type="protein sequence ID" value="WDE07742.1"/>
    <property type="molecule type" value="Genomic_DNA"/>
</dbReference>
<dbReference type="SUPFAM" id="SSF111369">
    <property type="entry name" value="HlyD-like secretion proteins"/>
    <property type="match status" value="1"/>
</dbReference>
<dbReference type="Gene3D" id="2.40.50.100">
    <property type="match status" value="1"/>
</dbReference>
<evidence type="ECO:0000256" key="1">
    <source>
        <dbReference type="ARBA" id="ARBA00009477"/>
    </source>
</evidence>
<feature type="signal peptide" evidence="2">
    <location>
        <begin position="1"/>
        <end position="24"/>
    </location>
</feature>
<dbReference type="GO" id="GO:1990281">
    <property type="term" value="C:efflux pump complex"/>
    <property type="evidence" value="ECO:0007669"/>
    <property type="project" value="TreeGrafter"/>
</dbReference>
<gene>
    <name evidence="4" type="ORF">SG34_013080</name>
</gene>
<feature type="chain" id="PRO_5042045107" evidence="2">
    <location>
        <begin position="25"/>
        <end position="461"/>
    </location>
</feature>
<name>A0AAE9Z9V7_9GAMM</name>
<evidence type="ECO:0000313" key="4">
    <source>
        <dbReference type="EMBL" id="WDE07742.1"/>
    </source>
</evidence>
<accession>A0AAE9Z9V7</accession>
<comment type="similarity">
    <text evidence="1">Belongs to the membrane fusion protein (MFP) (TC 8.A.1) family.</text>
</comment>
<protein>
    <submittedName>
        <fullName evidence="4">Efflux RND transporter periplasmic adaptor subunit</fullName>
    </submittedName>
</protein>
<dbReference type="PANTHER" id="PTHR30469:SF15">
    <property type="entry name" value="HLYD FAMILY OF SECRETION PROTEINS"/>
    <property type="match status" value="1"/>
</dbReference>
<dbReference type="GO" id="GO:0015562">
    <property type="term" value="F:efflux transmembrane transporter activity"/>
    <property type="evidence" value="ECO:0007669"/>
    <property type="project" value="TreeGrafter"/>
</dbReference>
<dbReference type="Pfam" id="PF25954">
    <property type="entry name" value="Beta-barrel_RND_2"/>
    <property type="match status" value="1"/>
</dbReference>
<dbReference type="Gene3D" id="1.10.287.470">
    <property type="entry name" value="Helix hairpin bin"/>
    <property type="match status" value="1"/>
</dbReference>
<dbReference type="Gene3D" id="2.40.30.170">
    <property type="match status" value="1"/>
</dbReference>
<organism evidence="4 5">
    <name type="scientific">Thalassomonas viridans</name>
    <dbReference type="NCBI Taxonomy" id="137584"/>
    <lineage>
        <taxon>Bacteria</taxon>
        <taxon>Pseudomonadati</taxon>
        <taxon>Pseudomonadota</taxon>
        <taxon>Gammaproteobacteria</taxon>
        <taxon>Alteromonadales</taxon>
        <taxon>Colwelliaceae</taxon>
        <taxon>Thalassomonas</taxon>
    </lineage>
</organism>
<sequence length="461" mass="51880">MKKHYQSKIFLLLVSCMLFTLAGAGEFAGKDDPLPEFDCLIEPGEIIDVGSPAPGVIEKVFVDRGDYVVLGEPLSKLDSSVEQATLELARTRASSTVEIELSRENAEFSKRLHIRNRALFSKSAISSHEMDRLATEQTVAEMYQQEAENKNKIAQMEYRRAQEVVKRKTIFSPIHGVVTEKYKSAGEYVENEPLLRVVQLDPLRVEVIVAADYWGQLTPGQKARVAPEFNGLDVQEAMIERIDPVVDSASGTFRVQLALPNPGHQIAAGLKCRLAFMQRLERLDTERYGRFSLRKKRFSDDEAIGKVVDAPVEIPSHISQTMVENTQETPLESIKDYEVLSRFLQRHEQVKTYTKRLKAEEIRDFYVRQAGGGKGYIVALGIYQRLDNALDRIYRLQSLGFQVALKPRYRKCRNCQSAGISGKKVVTDELRLAAEKQSSAAGDSSRINDFSDSFTLIKVAP</sequence>
<reference evidence="4 5" key="1">
    <citation type="journal article" date="2015" name="Genome Announc.">
        <title>Draft Genome Sequences of Marine Isolates of Thalassomonas viridans and Thalassomonas actiniarum.</title>
        <authorList>
            <person name="Olonade I."/>
            <person name="van Zyl L.J."/>
            <person name="Trindade M."/>
        </authorList>
    </citation>
    <scope>NUCLEOTIDE SEQUENCE [LARGE SCALE GENOMIC DNA]</scope>
    <source>
        <strain evidence="4 5">XOM25</strain>
    </source>
</reference>
<dbReference type="KEGG" id="tvd:SG34_013080"/>
<dbReference type="InterPro" id="IPR058792">
    <property type="entry name" value="Beta-barrel_RND_2"/>
</dbReference>
<keyword evidence="2" id="KW-0732">Signal</keyword>
<dbReference type="AlphaFoldDB" id="A0AAE9Z9V7"/>
<proteinExistence type="inferred from homology"/>